<evidence type="ECO:0000256" key="4">
    <source>
        <dbReference type="ARBA" id="ARBA00022679"/>
    </source>
</evidence>
<dbReference type="InterPro" id="IPR020859">
    <property type="entry name" value="ROC"/>
</dbReference>
<dbReference type="Gene3D" id="3.40.50.300">
    <property type="entry name" value="P-loop containing nucleotide triphosphate hydrolases"/>
    <property type="match status" value="1"/>
</dbReference>
<dbReference type="OrthoDB" id="1148122at2"/>
<dbReference type="Gene3D" id="3.80.10.10">
    <property type="entry name" value="Ribonuclease Inhibitor"/>
    <property type="match status" value="1"/>
</dbReference>
<dbReference type="RefSeq" id="WP_076396200.1">
    <property type="nucleotide sequence ID" value="NZ_FTOV01000018.1"/>
</dbReference>
<dbReference type="Gene3D" id="3.30.310.200">
    <property type="match status" value="1"/>
</dbReference>
<dbReference type="GO" id="GO:0005524">
    <property type="term" value="F:ATP binding"/>
    <property type="evidence" value="ECO:0007669"/>
    <property type="project" value="UniProtKB-KW"/>
</dbReference>
<keyword evidence="5" id="KW-0677">Repeat</keyword>
<dbReference type="Pfam" id="PF08477">
    <property type="entry name" value="Roc"/>
    <property type="match status" value="1"/>
</dbReference>
<dbReference type="InterPro" id="IPR036388">
    <property type="entry name" value="WH-like_DNA-bd_sf"/>
</dbReference>
<evidence type="ECO:0000256" key="9">
    <source>
        <dbReference type="ARBA" id="ARBA00023134"/>
    </source>
</evidence>
<gene>
    <name evidence="13" type="ORF">SAMN05421785_11844</name>
</gene>
<dbReference type="Gene3D" id="1.10.10.10">
    <property type="entry name" value="Winged helix-like DNA-binding domain superfamily/Winged helix DNA-binding domain"/>
    <property type="match status" value="1"/>
</dbReference>
<keyword evidence="3" id="KW-0433">Leucine-rich repeat</keyword>
<dbReference type="EMBL" id="FTOV01000018">
    <property type="protein sequence ID" value="SIT26468.1"/>
    <property type="molecule type" value="Genomic_DNA"/>
</dbReference>
<evidence type="ECO:0000313" key="13">
    <source>
        <dbReference type="EMBL" id="SIT26468.1"/>
    </source>
</evidence>
<dbReference type="STRING" id="373672.SAMN05421785_11844"/>
<name>A0A1N7QUH1_9FLAO</name>
<dbReference type="Proteomes" id="UP000185781">
    <property type="component" value="Unassembled WGS sequence"/>
</dbReference>
<dbReference type="InterPro" id="IPR032171">
    <property type="entry name" value="COR-A"/>
</dbReference>
<sequence length="890" mass="104305">MKSLKNRDIAIDRIKYARENNSHYLDLSSLNLSELPDKISDLHSLIELDLSYNFFSEMPKDIAKLKNLQILNLSNNYIYSIEFEYDIIYQLEVLNISKNFLYDIPHSLNYLSCNKIFFNDNPFLHNLPLSIEGYNVQYIQEYLNQIKYKEKQRFYETKLIFVGRGEVGKTTLMKVIKDPTIEIQLGNEAVTHGITIDKMELEIFFPAQPPHYNSYHEIENVFEVFSKDEIEEYEIDFDERVGSKFYCSFSETFSFLEEEKQMEIMMKNSLDSSFEIKREIRVNLWDFGGQEIYHSTHQFFLTKRSIYIFVWEPRKDTFEEDFDYWLNIVNLLGNGSPLLIVMNKSDLRFISIDEKKYKEMFPNIVGFYQVSCLTKDGLNIFLTNLNDTVRRLDHIGEELPTSWIQIRRKLGEVDKDYISISDFKNLCEEIIYDMSRTYLELISDYLHDIGEIIHFKNLPLLRNIIIINPQWATKAVYSLIDTIAIQKNYGVFSYSDLETYLDLEKYPVETHIQLLELMDRFEICFKTVGSSDKYVIPELLKNEVPNQHAIEDVLSKENIFQFRYKFNFLPDGILGRLICKLFYLLNSDNYWKNGAIFNYNSSSALVISDKLSKTINVTISGLDNRDLYGLIKNEISQIFQLFKMQESKEYHEEFACNCSICINNQEPNYFPNTVLKKFIDTGRSTIDCFKSALTVNINDLLFKYRSTNSKKDIIYDIITAISKLQGLSKIIDKHEDSRNSFISNELSSMGVISKDQSRYGLSETGKTTGEIDIKIESNNGNVLTFYEGMNLEYLNKTTITNHIAKLINNYDVLGLPDKFLVCYCTAKDFIRLVESYFLFIDGLSIRDTELTDVIDVTKNFAEKSEIKIYKSFYFKSQRKLSLTHILINIQ</sequence>
<dbReference type="InterPro" id="IPR003591">
    <property type="entry name" value="Leu-rich_rpt_typical-subtyp"/>
</dbReference>
<evidence type="ECO:0000256" key="7">
    <source>
        <dbReference type="ARBA" id="ARBA00022777"/>
    </source>
</evidence>
<keyword evidence="4" id="KW-0808">Transferase</keyword>
<evidence type="ECO:0000313" key="14">
    <source>
        <dbReference type="Proteomes" id="UP000185781"/>
    </source>
</evidence>
<proteinExistence type="predicted"/>
<evidence type="ECO:0000256" key="10">
    <source>
        <dbReference type="ARBA" id="ARBA00047899"/>
    </source>
</evidence>
<dbReference type="SUPFAM" id="SSF52075">
    <property type="entry name" value="Outer arm dynein light chain 1"/>
    <property type="match status" value="1"/>
</dbReference>
<comment type="catalytic activity">
    <reaction evidence="10">
        <text>L-threonyl-[protein] + ATP = O-phospho-L-threonyl-[protein] + ADP + H(+)</text>
        <dbReference type="Rhea" id="RHEA:46608"/>
        <dbReference type="Rhea" id="RHEA-COMP:11060"/>
        <dbReference type="Rhea" id="RHEA-COMP:11605"/>
        <dbReference type="ChEBI" id="CHEBI:15378"/>
        <dbReference type="ChEBI" id="CHEBI:30013"/>
        <dbReference type="ChEBI" id="CHEBI:30616"/>
        <dbReference type="ChEBI" id="CHEBI:61977"/>
        <dbReference type="ChEBI" id="CHEBI:456216"/>
        <dbReference type="EC" id="2.7.11.1"/>
    </reaction>
</comment>
<dbReference type="Gene3D" id="1.10.10.2200">
    <property type="match status" value="1"/>
</dbReference>
<dbReference type="PROSITE" id="PS51424">
    <property type="entry name" value="ROC"/>
    <property type="match status" value="1"/>
</dbReference>
<dbReference type="GO" id="GO:0004674">
    <property type="term" value="F:protein serine/threonine kinase activity"/>
    <property type="evidence" value="ECO:0007669"/>
    <property type="project" value="UniProtKB-KW"/>
</dbReference>
<dbReference type="PANTHER" id="PTHR47679">
    <property type="entry name" value="PROTEIN TORNADO 1"/>
    <property type="match status" value="1"/>
</dbReference>
<evidence type="ECO:0000256" key="2">
    <source>
        <dbReference type="ARBA" id="ARBA00022527"/>
    </source>
</evidence>
<comment type="catalytic activity">
    <reaction evidence="11">
        <text>L-seryl-[protein] + ATP = O-phospho-L-seryl-[protein] + ADP + H(+)</text>
        <dbReference type="Rhea" id="RHEA:17989"/>
        <dbReference type="Rhea" id="RHEA-COMP:9863"/>
        <dbReference type="Rhea" id="RHEA-COMP:11604"/>
        <dbReference type="ChEBI" id="CHEBI:15378"/>
        <dbReference type="ChEBI" id="CHEBI:29999"/>
        <dbReference type="ChEBI" id="CHEBI:30616"/>
        <dbReference type="ChEBI" id="CHEBI:83421"/>
        <dbReference type="ChEBI" id="CHEBI:456216"/>
        <dbReference type="EC" id="2.7.11.1"/>
    </reaction>
</comment>
<dbReference type="PROSITE" id="PS51450">
    <property type="entry name" value="LRR"/>
    <property type="match status" value="1"/>
</dbReference>
<reference evidence="13 14" key="1">
    <citation type="submission" date="2017-01" db="EMBL/GenBank/DDBJ databases">
        <authorList>
            <person name="Mah S.A."/>
            <person name="Swanson W.J."/>
            <person name="Moy G.W."/>
            <person name="Vacquier V.D."/>
        </authorList>
    </citation>
    <scope>NUCLEOTIDE SEQUENCE [LARGE SCALE GENOMIC DNA]</scope>
    <source>
        <strain evidence="13 14">DSM 18014</strain>
    </source>
</reference>
<keyword evidence="6" id="KW-0547">Nucleotide-binding</keyword>
<keyword evidence="7 13" id="KW-0418">Kinase</keyword>
<dbReference type="InterPro" id="IPR001611">
    <property type="entry name" value="Leu-rich_rpt"/>
</dbReference>
<dbReference type="InterPro" id="IPR032675">
    <property type="entry name" value="LRR_dom_sf"/>
</dbReference>
<dbReference type="AlphaFoldDB" id="A0A1N7QUH1"/>
<dbReference type="PANTHER" id="PTHR47679:SF2">
    <property type="entry name" value="C-TERMINAL OF ROC (COR) DOMAIN-CONTAINING PROTEIN"/>
    <property type="match status" value="1"/>
</dbReference>
<dbReference type="SMART" id="SM00369">
    <property type="entry name" value="LRR_TYP"/>
    <property type="match status" value="3"/>
</dbReference>
<feature type="domain" description="Roc" evidence="12">
    <location>
        <begin position="150"/>
        <end position="392"/>
    </location>
</feature>
<dbReference type="EC" id="2.7.11.1" evidence="1"/>
<accession>A0A1N7QUH1</accession>
<dbReference type="InterPro" id="IPR057263">
    <property type="entry name" value="COR-B"/>
</dbReference>
<dbReference type="InterPro" id="IPR027417">
    <property type="entry name" value="P-loop_NTPase"/>
</dbReference>
<keyword evidence="2" id="KW-0723">Serine/threonine-protein kinase</keyword>
<evidence type="ECO:0000256" key="8">
    <source>
        <dbReference type="ARBA" id="ARBA00022840"/>
    </source>
</evidence>
<evidence type="ECO:0000256" key="11">
    <source>
        <dbReference type="ARBA" id="ARBA00048679"/>
    </source>
</evidence>
<dbReference type="SUPFAM" id="SSF52540">
    <property type="entry name" value="P-loop containing nucleoside triphosphate hydrolases"/>
    <property type="match status" value="1"/>
</dbReference>
<keyword evidence="8" id="KW-0067">ATP-binding</keyword>
<evidence type="ECO:0000256" key="3">
    <source>
        <dbReference type="ARBA" id="ARBA00022614"/>
    </source>
</evidence>
<protein>
    <recommendedName>
        <fullName evidence="1">non-specific serine/threonine protein kinase</fullName>
        <ecNumber evidence="1">2.7.11.1</ecNumber>
    </recommendedName>
</protein>
<evidence type="ECO:0000259" key="12">
    <source>
        <dbReference type="PROSITE" id="PS51424"/>
    </source>
</evidence>
<evidence type="ECO:0000256" key="5">
    <source>
        <dbReference type="ARBA" id="ARBA00022737"/>
    </source>
</evidence>
<organism evidence="13 14">
    <name type="scientific">Chryseobacterium gambrini</name>
    <dbReference type="NCBI Taxonomy" id="373672"/>
    <lineage>
        <taxon>Bacteria</taxon>
        <taxon>Pseudomonadati</taxon>
        <taxon>Bacteroidota</taxon>
        <taxon>Flavobacteriia</taxon>
        <taxon>Flavobacteriales</taxon>
        <taxon>Weeksellaceae</taxon>
        <taxon>Chryseobacterium group</taxon>
        <taxon>Chryseobacterium</taxon>
    </lineage>
</organism>
<keyword evidence="9" id="KW-0342">GTP-binding</keyword>
<dbReference type="Pfam" id="PF16095">
    <property type="entry name" value="COR-A"/>
    <property type="match status" value="1"/>
</dbReference>
<dbReference type="Pfam" id="PF25497">
    <property type="entry name" value="COR-B"/>
    <property type="match status" value="1"/>
</dbReference>
<evidence type="ECO:0000256" key="6">
    <source>
        <dbReference type="ARBA" id="ARBA00022741"/>
    </source>
</evidence>
<evidence type="ECO:0000256" key="1">
    <source>
        <dbReference type="ARBA" id="ARBA00012513"/>
    </source>
</evidence>